<accession>A0A0H3A8M6</accession>
<protein>
    <submittedName>
        <fullName evidence="7">Permease YjgP/YjgQ family protein</fullName>
    </submittedName>
</protein>
<proteinExistence type="predicted"/>
<dbReference type="PANTHER" id="PTHR33529">
    <property type="entry name" value="SLR0882 PROTEIN-RELATED"/>
    <property type="match status" value="1"/>
</dbReference>
<dbReference type="InterPro" id="IPR005495">
    <property type="entry name" value="LptG/LptF_permease"/>
</dbReference>
<keyword evidence="5 6" id="KW-0472">Membrane</keyword>
<dbReference type="AlphaFoldDB" id="A0A0H3A8M6"/>
<keyword evidence="3 6" id="KW-0812">Transmembrane</keyword>
<evidence type="ECO:0000313" key="7">
    <source>
        <dbReference type="EMBL" id="ABM28443.1"/>
    </source>
</evidence>
<dbReference type="Proteomes" id="UP000009173">
    <property type="component" value="Chromosome"/>
</dbReference>
<comment type="subcellular location">
    <subcellularLocation>
        <location evidence="1">Cell membrane</location>
        <topology evidence="1">Multi-pass membrane protein</topology>
    </subcellularLocation>
</comment>
<name>A0A0H3A8M6_NITV4</name>
<dbReference type="KEGG" id="dvl:Dvul_1425"/>
<feature type="transmembrane region" description="Helical" evidence="6">
    <location>
        <begin position="337"/>
        <end position="354"/>
    </location>
</feature>
<feature type="transmembrane region" description="Helical" evidence="6">
    <location>
        <begin position="305"/>
        <end position="325"/>
    </location>
</feature>
<dbReference type="GO" id="GO:0055085">
    <property type="term" value="P:transmembrane transport"/>
    <property type="evidence" value="ECO:0007669"/>
    <property type="project" value="InterPro"/>
</dbReference>
<reference evidence="8" key="1">
    <citation type="journal article" date="2009" name="Environ. Microbiol.">
        <title>Contribution of mobile genetic elements to Desulfovibrio vulgaris genome plasticity.</title>
        <authorList>
            <person name="Walker C.B."/>
            <person name="Stolyar S."/>
            <person name="Chivian D."/>
            <person name="Pinel N."/>
            <person name="Gabster J.A."/>
            <person name="Dehal P.S."/>
            <person name="He Z."/>
            <person name="Yang Z.K."/>
            <person name="Yen H.C."/>
            <person name="Zhou J."/>
            <person name="Wall J.D."/>
            <person name="Hazen T.C."/>
            <person name="Arkin A.P."/>
            <person name="Stahl D.A."/>
        </authorList>
    </citation>
    <scope>NUCLEOTIDE SEQUENCE [LARGE SCALE GENOMIC DNA]</scope>
    <source>
        <strain evidence="8">DP4</strain>
    </source>
</reference>
<organism evidence="7 8">
    <name type="scientific">Nitratidesulfovibrio vulgaris (strain DP4)</name>
    <name type="common">Desulfovibrio vulgaris</name>
    <dbReference type="NCBI Taxonomy" id="391774"/>
    <lineage>
        <taxon>Bacteria</taxon>
        <taxon>Pseudomonadati</taxon>
        <taxon>Thermodesulfobacteriota</taxon>
        <taxon>Desulfovibrionia</taxon>
        <taxon>Desulfovibrionales</taxon>
        <taxon>Desulfovibrionaceae</taxon>
        <taxon>Nitratidesulfovibrio</taxon>
    </lineage>
</organism>
<dbReference type="Pfam" id="PF03739">
    <property type="entry name" value="LptF_LptG"/>
    <property type="match status" value="1"/>
</dbReference>
<feature type="transmembrane region" description="Helical" evidence="6">
    <location>
        <begin position="44"/>
        <end position="71"/>
    </location>
</feature>
<evidence type="ECO:0000256" key="3">
    <source>
        <dbReference type="ARBA" id="ARBA00022692"/>
    </source>
</evidence>
<dbReference type="EMBL" id="CP000527">
    <property type="protein sequence ID" value="ABM28443.1"/>
    <property type="molecule type" value="Genomic_DNA"/>
</dbReference>
<evidence type="ECO:0000256" key="6">
    <source>
        <dbReference type="SAM" id="Phobius"/>
    </source>
</evidence>
<feature type="transmembrane region" description="Helical" evidence="6">
    <location>
        <begin position="278"/>
        <end position="298"/>
    </location>
</feature>
<evidence type="ECO:0000256" key="2">
    <source>
        <dbReference type="ARBA" id="ARBA00022475"/>
    </source>
</evidence>
<gene>
    <name evidence="7" type="ordered locus">Dvul_1425</name>
</gene>
<evidence type="ECO:0000256" key="5">
    <source>
        <dbReference type="ARBA" id="ARBA00023136"/>
    </source>
</evidence>
<dbReference type="NCBIfam" id="TIGR04407">
    <property type="entry name" value="LptF_YjgP"/>
    <property type="match status" value="1"/>
</dbReference>
<evidence type="ECO:0000256" key="4">
    <source>
        <dbReference type="ARBA" id="ARBA00022989"/>
    </source>
</evidence>
<evidence type="ECO:0000256" key="1">
    <source>
        <dbReference type="ARBA" id="ARBA00004651"/>
    </source>
</evidence>
<keyword evidence="4 6" id="KW-1133">Transmembrane helix</keyword>
<dbReference type="PANTHER" id="PTHR33529:SF6">
    <property type="entry name" value="YJGP_YJGQ FAMILY PERMEASE"/>
    <property type="match status" value="1"/>
</dbReference>
<dbReference type="GO" id="GO:0043190">
    <property type="term" value="C:ATP-binding cassette (ABC) transporter complex"/>
    <property type="evidence" value="ECO:0007669"/>
    <property type="project" value="InterPro"/>
</dbReference>
<feature type="transmembrane region" description="Helical" evidence="6">
    <location>
        <begin position="92"/>
        <end position="115"/>
    </location>
</feature>
<sequence precursor="true">MFKELVSIFLLCLGALLSLILIGRGLQLRELFLGLDLGLTDATLLFLYLVPFFMLLVVPVACMLSVFLTFLRMSTDRELVALKAGGVSIYQMMAAPLVFCVLCAGLSLSISLHWLSWGMGNFRATIMEIANTRARIVIQPGVFNQDIPGLTLFARQVDPATGNLRQVIVEDRSRPGSTLTIVAPEGTTATDEVRGEILFHLRDGRIYKADGENVSVLGFSEYSVRLDLDKLFKGLELGEIKPKEMSWRQLAGLDLNRYEAEMGERYVRKVLVEVHKRWALPAACIVLGIFALPLACAFEGLRRQLGVALALVMFLVYYSMLSLGLSTGEAGTVPPVVGLWAPNVLFLVAGLYGLRLTARERAPSITSLVGHFISQKRNRP</sequence>
<keyword evidence="2" id="KW-1003">Cell membrane</keyword>
<dbReference type="HOGENOM" id="CLU_028799_3_0_7"/>
<dbReference type="InterPro" id="IPR030922">
    <property type="entry name" value="LptF"/>
</dbReference>
<dbReference type="GO" id="GO:0015920">
    <property type="term" value="P:lipopolysaccharide transport"/>
    <property type="evidence" value="ECO:0007669"/>
    <property type="project" value="TreeGrafter"/>
</dbReference>
<evidence type="ECO:0000313" key="8">
    <source>
        <dbReference type="Proteomes" id="UP000009173"/>
    </source>
</evidence>